<dbReference type="SUPFAM" id="SSF48498">
    <property type="entry name" value="Tetracyclin repressor-like, C-terminal domain"/>
    <property type="match status" value="1"/>
</dbReference>
<dbReference type="Gene3D" id="1.10.357.10">
    <property type="entry name" value="Tetracycline Repressor, domain 2"/>
    <property type="match status" value="1"/>
</dbReference>
<gene>
    <name evidence="1" type="ORF">HNR30_002275</name>
</gene>
<dbReference type="SUPFAM" id="SSF46689">
    <property type="entry name" value="Homeodomain-like"/>
    <property type="match status" value="1"/>
</dbReference>
<sequence length="232" mass="23958">MVKTGGRTASFTLDDVVAAGVRIGLADLSLQRVADALGVTPTALYRHVPSRAALEGLVGEAILAGLTLVDDPGDSTEDHLVSFAAQMRAFTLAHPGTAAYLQRLFPRGRSGIRLLETQITTLGRRGYDPAAATALSSAIATVTLGITAADEARAAHASVDPAGAEEATRDALSAMAGSPLVQAATAGIPAHTAEDYFLLLVRSTARGLVAQLPPGRPVSALIATLTDRREDR</sequence>
<dbReference type="Proteomes" id="UP000530928">
    <property type="component" value="Unassembled WGS sequence"/>
</dbReference>
<protein>
    <submittedName>
        <fullName evidence="1">AcrR family transcriptional regulator</fullName>
    </submittedName>
</protein>
<dbReference type="AlphaFoldDB" id="A0A7W0HPJ5"/>
<accession>A0A7W0HPJ5</accession>
<evidence type="ECO:0000313" key="2">
    <source>
        <dbReference type="Proteomes" id="UP000530928"/>
    </source>
</evidence>
<keyword evidence="2" id="KW-1185">Reference proteome</keyword>
<name>A0A7W0HPJ5_9ACTN</name>
<evidence type="ECO:0000313" key="1">
    <source>
        <dbReference type="EMBL" id="MBA2890934.1"/>
    </source>
</evidence>
<proteinExistence type="predicted"/>
<dbReference type="InterPro" id="IPR009057">
    <property type="entry name" value="Homeodomain-like_sf"/>
</dbReference>
<dbReference type="EMBL" id="JACDUR010000002">
    <property type="protein sequence ID" value="MBA2890934.1"/>
    <property type="molecule type" value="Genomic_DNA"/>
</dbReference>
<comment type="caution">
    <text evidence="1">The sequence shown here is derived from an EMBL/GenBank/DDBJ whole genome shotgun (WGS) entry which is preliminary data.</text>
</comment>
<dbReference type="RefSeq" id="WP_181609703.1">
    <property type="nucleotide sequence ID" value="NZ_BAABAM010000006.1"/>
</dbReference>
<reference evidence="1 2" key="1">
    <citation type="submission" date="2020-07" db="EMBL/GenBank/DDBJ databases">
        <title>Genomic Encyclopedia of Type Strains, Phase IV (KMG-IV): sequencing the most valuable type-strain genomes for metagenomic binning, comparative biology and taxonomic classification.</title>
        <authorList>
            <person name="Goeker M."/>
        </authorList>
    </citation>
    <scope>NUCLEOTIDE SEQUENCE [LARGE SCALE GENOMIC DNA]</scope>
    <source>
        <strain evidence="1 2">DSM 45533</strain>
    </source>
</reference>
<dbReference type="InterPro" id="IPR036271">
    <property type="entry name" value="Tet_transcr_reg_TetR-rel_C_sf"/>
</dbReference>
<organism evidence="1 2">
    <name type="scientific">Nonomuraea soli</name>
    <dbReference type="NCBI Taxonomy" id="1032476"/>
    <lineage>
        <taxon>Bacteria</taxon>
        <taxon>Bacillati</taxon>
        <taxon>Actinomycetota</taxon>
        <taxon>Actinomycetes</taxon>
        <taxon>Streptosporangiales</taxon>
        <taxon>Streptosporangiaceae</taxon>
        <taxon>Nonomuraea</taxon>
    </lineage>
</organism>